<feature type="transmembrane region" description="Helical" evidence="5">
    <location>
        <begin position="107"/>
        <end position="129"/>
    </location>
</feature>
<protein>
    <submittedName>
        <fullName evidence="8">RIP metalloprotease</fullName>
    </submittedName>
</protein>
<feature type="transmembrane region" description="Helical" evidence="5">
    <location>
        <begin position="16"/>
        <end position="35"/>
    </location>
</feature>
<dbReference type="InterPro" id="IPR008915">
    <property type="entry name" value="Peptidase_M50"/>
</dbReference>
<keyword evidence="4 5" id="KW-0472">Membrane</keyword>
<dbReference type="Pfam" id="PF02163">
    <property type="entry name" value="Peptidase_M50"/>
    <property type="match status" value="1"/>
</dbReference>
<keyword evidence="8" id="KW-0645">Protease</keyword>
<evidence type="ECO:0000256" key="1">
    <source>
        <dbReference type="ARBA" id="ARBA00004127"/>
    </source>
</evidence>
<dbReference type="EMBL" id="DTCK01000041">
    <property type="protein sequence ID" value="HGQ36467.1"/>
    <property type="molecule type" value="Genomic_DNA"/>
</dbReference>
<evidence type="ECO:0000256" key="2">
    <source>
        <dbReference type="ARBA" id="ARBA00022692"/>
    </source>
</evidence>
<sequence length="423" mass="46610">MVYPRWVTVSKMDDSQIILTIFVIFTAVTTILSVYARDKHIFILNKLKIQFTIGGILIFVGKGHRAFNPKPLNKGFSYGLMSSVFIGALLFYTMLLPKIIKFISDFISYVLGTTTSTPTPVVVPIPLLFKSSGILPYPLPYLLVSIVIAVILHELAHAIVALKEGVSIKSWGVGLVLLIPIAFVELNDSELDMVQTKSKLNIISAGVFANALASAILIITAITASYIVTQIYGAPIQVASIAGVDCSICNTSLCPAKVSGIEPNMVIESVNNTRIESLEHLLATLRNTSLGSNMSIRICNYSGVCRDITLRLTAHRKDLPSTPCIDVVFTTVTAFMRDSRIYIAKWFEELMLLMDSMITINFSLFVLNAIPLFITDGSLFLKYLLRESKNMNKFIALNIIDAINALVIILAIVVSSYILFNLR</sequence>
<dbReference type="InterPro" id="IPR001193">
    <property type="entry name" value="MBTPS2"/>
</dbReference>
<dbReference type="PRINTS" id="PR01000">
    <property type="entry name" value="SREBPS2PTASE"/>
</dbReference>
<feature type="transmembrane region" description="Helical" evidence="5">
    <location>
        <begin position="394"/>
        <end position="420"/>
    </location>
</feature>
<evidence type="ECO:0000313" key="8">
    <source>
        <dbReference type="EMBL" id="HGQ63897.1"/>
    </source>
</evidence>
<dbReference type="Gene3D" id="2.30.42.10">
    <property type="match status" value="1"/>
</dbReference>
<dbReference type="SUPFAM" id="SSF50156">
    <property type="entry name" value="PDZ domain-like"/>
    <property type="match status" value="1"/>
</dbReference>
<comment type="subcellular location">
    <subcellularLocation>
        <location evidence="1">Endomembrane system</location>
        <topology evidence="1">Multi-pass membrane protein</topology>
    </subcellularLocation>
</comment>
<dbReference type="PANTHER" id="PTHR13325:SF3">
    <property type="entry name" value="MEMBRANE-BOUND TRANSCRIPTION FACTOR SITE-2 PROTEASE"/>
    <property type="match status" value="1"/>
</dbReference>
<comment type="caution">
    <text evidence="8">The sequence shown here is derived from an EMBL/GenBank/DDBJ whole genome shotgun (WGS) entry which is preliminary data.</text>
</comment>
<gene>
    <name evidence="8" type="ORF">ENU08_01460</name>
    <name evidence="7" type="ORF">ENU41_07330</name>
</gene>
<dbReference type="EMBL" id="DTBD01000009">
    <property type="protein sequence ID" value="HGQ63897.1"/>
    <property type="molecule type" value="Genomic_DNA"/>
</dbReference>
<dbReference type="GO" id="GO:0031293">
    <property type="term" value="P:membrane protein intracellular domain proteolysis"/>
    <property type="evidence" value="ECO:0007669"/>
    <property type="project" value="TreeGrafter"/>
</dbReference>
<reference evidence="8" key="1">
    <citation type="journal article" date="2020" name="mSystems">
        <title>Genome- and Community-Level Interaction Insights into Carbon Utilization and Element Cycling Functions of Hydrothermarchaeota in Hydrothermal Sediment.</title>
        <authorList>
            <person name="Zhou Z."/>
            <person name="Liu Y."/>
            <person name="Xu W."/>
            <person name="Pan J."/>
            <person name="Luo Z.H."/>
            <person name="Li M."/>
        </authorList>
    </citation>
    <scope>NUCLEOTIDE SEQUENCE [LARGE SCALE GENOMIC DNA]</scope>
    <source>
        <strain evidence="8">SpSt-637</strain>
        <strain evidence="7">SpSt-667</strain>
    </source>
</reference>
<evidence type="ECO:0000313" key="7">
    <source>
        <dbReference type="EMBL" id="HGQ36467.1"/>
    </source>
</evidence>
<dbReference type="AlphaFoldDB" id="A0A7C4JIM2"/>
<dbReference type="PANTHER" id="PTHR13325">
    <property type="entry name" value="PROTEASE M50 MEMBRANE-BOUND TRANSCRIPTION FACTOR SITE 2 PROTEASE"/>
    <property type="match status" value="1"/>
</dbReference>
<keyword evidence="3 5" id="KW-1133">Transmembrane helix</keyword>
<proteinExistence type="predicted"/>
<dbReference type="GO" id="GO:0016020">
    <property type="term" value="C:membrane"/>
    <property type="evidence" value="ECO:0007669"/>
    <property type="project" value="InterPro"/>
</dbReference>
<dbReference type="GO" id="GO:0005737">
    <property type="term" value="C:cytoplasm"/>
    <property type="evidence" value="ECO:0007669"/>
    <property type="project" value="TreeGrafter"/>
</dbReference>
<organism evidence="8">
    <name type="scientific">Ignisphaera aggregans</name>
    <dbReference type="NCBI Taxonomy" id="334771"/>
    <lineage>
        <taxon>Archaea</taxon>
        <taxon>Thermoproteota</taxon>
        <taxon>Thermoprotei</taxon>
        <taxon>Desulfurococcales</taxon>
        <taxon>Desulfurococcaceae</taxon>
        <taxon>Ignisphaera</taxon>
    </lineage>
</organism>
<feature type="transmembrane region" description="Helical" evidence="5">
    <location>
        <begin position="168"/>
        <end position="187"/>
    </location>
</feature>
<feature type="transmembrane region" description="Helical" evidence="5">
    <location>
        <begin position="76"/>
        <end position="95"/>
    </location>
</feature>
<evidence type="ECO:0000256" key="5">
    <source>
        <dbReference type="SAM" id="Phobius"/>
    </source>
</evidence>
<evidence type="ECO:0000256" key="3">
    <source>
        <dbReference type="ARBA" id="ARBA00022989"/>
    </source>
</evidence>
<dbReference type="GO" id="GO:0012505">
    <property type="term" value="C:endomembrane system"/>
    <property type="evidence" value="ECO:0007669"/>
    <property type="project" value="UniProtKB-SubCell"/>
</dbReference>
<feature type="transmembrane region" description="Helical" evidence="5">
    <location>
        <begin position="141"/>
        <end position="161"/>
    </location>
</feature>
<dbReference type="GO" id="GO:0004222">
    <property type="term" value="F:metalloendopeptidase activity"/>
    <property type="evidence" value="ECO:0007669"/>
    <property type="project" value="InterPro"/>
</dbReference>
<keyword evidence="2 5" id="KW-0812">Transmembrane</keyword>
<dbReference type="InterPro" id="IPR036034">
    <property type="entry name" value="PDZ_sf"/>
</dbReference>
<keyword evidence="8" id="KW-0482">Metalloprotease</keyword>
<evidence type="ECO:0000259" key="6">
    <source>
        <dbReference type="Pfam" id="PF02163"/>
    </source>
</evidence>
<keyword evidence="8" id="KW-0378">Hydrolase</keyword>
<evidence type="ECO:0000256" key="4">
    <source>
        <dbReference type="ARBA" id="ARBA00023136"/>
    </source>
</evidence>
<feature type="transmembrane region" description="Helical" evidence="5">
    <location>
        <begin position="47"/>
        <end position="64"/>
    </location>
</feature>
<feature type="transmembrane region" description="Helical" evidence="5">
    <location>
        <begin position="350"/>
        <end position="374"/>
    </location>
</feature>
<name>A0A7C4JIM2_9CREN</name>
<feature type="transmembrane region" description="Helical" evidence="5">
    <location>
        <begin position="207"/>
        <end position="228"/>
    </location>
</feature>
<feature type="domain" description="Peptidase M50" evidence="6">
    <location>
        <begin position="141"/>
        <end position="391"/>
    </location>
</feature>
<accession>A0A7C4JIM2</accession>